<name>A0AAU7AQL4_9ACTN</name>
<feature type="signal peptide" evidence="5">
    <location>
        <begin position="1"/>
        <end position="22"/>
    </location>
</feature>
<dbReference type="Gene3D" id="1.10.760.10">
    <property type="entry name" value="Cytochrome c-like domain"/>
    <property type="match status" value="1"/>
</dbReference>
<evidence type="ECO:0000259" key="6">
    <source>
        <dbReference type="PROSITE" id="PS51007"/>
    </source>
</evidence>
<dbReference type="KEGG" id="parq:DSM112329_00687"/>
<dbReference type="Pfam" id="PF13442">
    <property type="entry name" value="Cytochrome_CBB3"/>
    <property type="match status" value="1"/>
</dbReference>
<gene>
    <name evidence="7" type="ORF">DSM112329_00687</name>
</gene>
<dbReference type="RefSeq" id="WP_354700413.1">
    <property type="nucleotide sequence ID" value="NZ_CP114014.1"/>
</dbReference>
<evidence type="ECO:0000256" key="2">
    <source>
        <dbReference type="ARBA" id="ARBA00022723"/>
    </source>
</evidence>
<keyword evidence="3 4" id="KW-0408">Iron</keyword>
<feature type="chain" id="PRO_5043560016" description="Cytochrome c domain-containing protein" evidence="5">
    <location>
        <begin position="23"/>
        <end position="140"/>
    </location>
</feature>
<dbReference type="PROSITE" id="PS51257">
    <property type="entry name" value="PROKAR_LIPOPROTEIN"/>
    <property type="match status" value="1"/>
</dbReference>
<reference evidence="7" key="1">
    <citation type="submission" date="2022-12" db="EMBL/GenBank/DDBJ databases">
        <title>Paraconexibacter alkalitolerans sp. nov. and Baekduia alba sp. nov., isolated from soil and emended description of the genera Paraconexibacter (Chun et al., 2020) and Baekduia (An et al., 2020).</title>
        <authorList>
            <person name="Vieira S."/>
            <person name="Huber K.J."/>
            <person name="Geppert A."/>
            <person name="Wolf J."/>
            <person name="Neumann-Schaal M."/>
            <person name="Muesken M."/>
            <person name="Overmann J."/>
        </authorList>
    </citation>
    <scope>NUCLEOTIDE SEQUENCE</scope>
    <source>
        <strain evidence="7">AEG42_29</strain>
    </source>
</reference>
<dbReference type="EMBL" id="CP114014">
    <property type="protein sequence ID" value="XAY03864.1"/>
    <property type="molecule type" value="Genomic_DNA"/>
</dbReference>
<evidence type="ECO:0000256" key="4">
    <source>
        <dbReference type="PROSITE-ProRule" id="PRU00433"/>
    </source>
</evidence>
<evidence type="ECO:0000256" key="1">
    <source>
        <dbReference type="ARBA" id="ARBA00022617"/>
    </source>
</evidence>
<dbReference type="InterPro" id="IPR036909">
    <property type="entry name" value="Cyt_c-like_dom_sf"/>
</dbReference>
<keyword evidence="1 4" id="KW-0349">Heme</keyword>
<organism evidence="7">
    <name type="scientific">Paraconexibacter sp. AEG42_29</name>
    <dbReference type="NCBI Taxonomy" id="2997339"/>
    <lineage>
        <taxon>Bacteria</taxon>
        <taxon>Bacillati</taxon>
        <taxon>Actinomycetota</taxon>
        <taxon>Thermoleophilia</taxon>
        <taxon>Solirubrobacterales</taxon>
        <taxon>Paraconexibacteraceae</taxon>
        <taxon>Paraconexibacter</taxon>
    </lineage>
</organism>
<keyword evidence="2 4" id="KW-0479">Metal-binding</keyword>
<dbReference type="GO" id="GO:0020037">
    <property type="term" value="F:heme binding"/>
    <property type="evidence" value="ECO:0007669"/>
    <property type="project" value="InterPro"/>
</dbReference>
<dbReference type="GO" id="GO:0046872">
    <property type="term" value="F:metal ion binding"/>
    <property type="evidence" value="ECO:0007669"/>
    <property type="project" value="UniProtKB-KW"/>
</dbReference>
<dbReference type="PROSITE" id="PS51007">
    <property type="entry name" value="CYTC"/>
    <property type="match status" value="1"/>
</dbReference>
<dbReference type="GO" id="GO:0009055">
    <property type="term" value="F:electron transfer activity"/>
    <property type="evidence" value="ECO:0007669"/>
    <property type="project" value="InterPro"/>
</dbReference>
<feature type="domain" description="Cytochrome c" evidence="6">
    <location>
        <begin position="35"/>
        <end position="122"/>
    </location>
</feature>
<proteinExistence type="predicted"/>
<dbReference type="SUPFAM" id="SSF46626">
    <property type="entry name" value="Cytochrome c"/>
    <property type="match status" value="1"/>
</dbReference>
<accession>A0AAU7AQL4</accession>
<evidence type="ECO:0000256" key="5">
    <source>
        <dbReference type="SAM" id="SignalP"/>
    </source>
</evidence>
<evidence type="ECO:0000313" key="7">
    <source>
        <dbReference type="EMBL" id="XAY03864.1"/>
    </source>
</evidence>
<dbReference type="AlphaFoldDB" id="A0AAU7AQL4"/>
<sequence>MRRPALAALATVSLAFALGACGTEENSVVVSNASADVKTGSRLFVERCASCHTLDAVGAQGSSYDIRDKERVDGPNFNVRKECVENVLYAIRNGGYSGAIMPENLAVGKDAEAIAQFLQKYSGTQRKSTAGSVQLKCAGE</sequence>
<evidence type="ECO:0000256" key="3">
    <source>
        <dbReference type="ARBA" id="ARBA00023004"/>
    </source>
</evidence>
<protein>
    <recommendedName>
        <fullName evidence="6">Cytochrome c domain-containing protein</fullName>
    </recommendedName>
</protein>
<keyword evidence="5" id="KW-0732">Signal</keyword>
<dbReference type="InterPro" id="IPR009056">
    <property type="entry name" value="Cyt_c-like_dom"/>
</dbReference>